<sequence>MPALVFTRESSLRSLQLENEALRRQLRQTHVDVARLLQPPPLPRKAKGDRGVEAEKNSSGSRHGDAEHIERLERRCELLATRLVSIVRDRQLSECVEVHFLLRTQEEERRFLRDALLTLLRRQKQGTTGEVYGGPMDDEIHPSMLSALIMQVYEGIQHTESQLKLEQTERLLLLEQIADLILDIQQAVEKAARWVYDYHCEFLHTDLLRQMTRCKEPHNVGTSKLLSLTDATPDCQSGSSLHVGGGHRAERRWRGGVDGLMELPPTSVHEAAGAATLLTQEGGDLLEACDVLRACYRALAGVRTLLREAMSTLTPSLTSQPGKLTQVEELVKGFYRELQEMRQSNEKDRETLVRRLEAEIEAHRFTVQKYEARLKLAERELIDHLTSATSVPRDALVSSDAFAFFKHSGNEEEDGNGDTGAATPPSPPRTSAKAAAAIDQHAVRGADTIRRQCTMERVAAPSQRGDVKVLLERDKDNPQKRREVPYPVARRNGTVANAYPSAFSLSPAPTAAVAQPSPEMWLQQRATSQSLSSLDTLHDGMGDDSTGEGSVAHSPPPSPLSSRKGRRPRRGEIREGRTVVSSQQQLRRRPRAILLSPLPF</sequence>
<gene>
    <name evidence="3" type="ORF">TraAM80_07049</name>
</gene>
<dbReference type="RefSeq" id="XP_029236305.1">
    <property type="nucleotide sequence ID" value="XM_029383862.1"/>
</dbReference>
<keyword evidence="1" id="KW-0175">Coiled coil</keyword>
<dbReference type="GeneID" id="40330982"/>
<evidence type="ECO:0000313" key="3">
    <source>
        <dbReference type="EMBL" id="RNF01398.1"/>
    </source>
</evidence>
<organism evidence="3 4">
    <name type="scientific">Trypanosoma rangeli</name>
    <dbReference type="NCBI Taxonomy" id="5698"/>
    <lineage>
        <taxon>Eukaryota</taxon>
        <taxon>Discoba</taxon>
        <taxon>Euglenozoa</taxon>
        <taxon>Kinetoplastea</taxon>
        <taxon>Metakinetoplastina</taxon>
        <taxon>Trypanosomatida</taxon>
        <taxon>Trypanosomatidae</taxon>
        <taxon>Trypanosoma</taxon>
        <taxon>Herpetosoma</taxon>
    </lineage>
</organism>
<feature type="region of interest" description="Disordered" evidence="2">
    <location>
        <begin position="408"/>
        <end position="431"/>
    </location>
</feature>
<reference evidence="3 4" key="1">
    <citation type="journal article" date="2018" name="BMC Genomics">
        <title>Genomic comparison of Trypanosoma conorhini and Trypanosoma rangeli to Trypanosoma cruzi strains of high and low virulence.</title>
        <authorList>
            <person name="Bradwell K.R."/>
            <person name="Koparde V.N."/>
            <person name="Matveyev A.V."/>
            <person name="Serrano M.G."/>
            <person name="Alves J.M."/>
            <person name="Parikh H."/>
            <person name="Huang B."/>
            <person name="Lee V."/>
            <person name="Espinosa-Alvarez O."/>
            <person name="Ortiz P.A."/>
            <person name="Costa-Martins A.G."/>
            <person name="Teixeira M.M."/>
            <person name="Buck G.A."/>
        </authorList>
    </citation>
    <scope>NUCLEOTIDE SEQUENCE [LARGE SCALE GENOMIC DNA]</scope>
    <source>
        <strain evidence="3 4">AM80</strain>
    </source>
</reference>
<dbReference type="OrthoDB" id="264404at2759"/>
<feature type="coiled-coil region" evidence="1">
    <location>
        <begin position="335"/>
        <end position="387"/>
    </location>
</feature>
<feature type="compositionally biased region" description="Polar residues" evidence="2">
    <location>
        <begin position="524"/>
        <end position="535"/>
    </location>
</feature>
<accession>A0A3S5IQN7</accession>
<protein>
    <submittedName>
        <fullName evidence="3">Uncharacterized protein</fullName>
    </submittedName>
</protein>
<keyword evidence="4" id="KW-1185">Reference proteome</keyword>
<feature type="compositionally biased region" description="Basic and acidic residues" evidence="2">
    <location>
        <begin position="465"/>
        <end position="484"/>
    </location>
</feature>
<feature type="region of interest" description="Disordered" evidence="2">
    <location>
        <begin position="524"/>
        <end position="600"/>
    </location>
</feature>
<evidence type="ECO:0000256" key="2">
    <source>
        <dbReference type="SAM" id="MobiDB-lite"/>
    </source>
</evidence>
<dbReference type="AlphaFoldDB" id="A0A3S5IQN7"/>
<comment type="caution">
    <text evidence="3">The sequence shown here is derived from an EMBL/GenBank/DDBJ whole genome shotgun (WGS) entry which is preliminary data.</text>
</comment>
<evidence type="ECO:0000256" key="1">
    <source>
        <dbReference type="SAM" id="Coils"/>
    </source>
</evidence>
<evidence type="ECO:0000313" key="4">
    <source>
        <dbReference type="Proteomes" id="UP000283634"/>
    </source>
</evidence>
<dbReference type="OMA" id="TIRRQCT"/>
<dbReference type="EMBL" id="MKGL01000276">
    <property type="protein sequence ID" value="RNF01398.1"/>
    <property type="molecule type" value="Genomic_DNA"/>
</dbReference>
<dbReference type="Proteomes" id="UP000283634">
    <property type="component" value="Unassembled WGS sequence"/>
</dbReference>
<feature type="region of interest" description="Disordered" evidence="2">
    <location>
        <begin position="37"/>
        <end position="66"/>
    </location>
</feature>
<feature type="region of interest" description="Disordered" evidence="2">
    <location>
        <begin position="459"/>
        <end position="485"/>
    </location>
</feature>
<name>A0A3S5IQN7_TRYRA</name>
<proteinExistence type="predicted"/>
<feature type="compositionally biased region" description="Basic and acidic residues" evidence="2">
    <location>
        <begin position="46"/>
        <end position="66"/>
    </location>
</feature>